<dbReference type="GO" id="GO:0005634">
    <property type="term" value="C:nucleus"/>
    <property type="evidence" value="ECO:0007669"/>
    <property type="project" value="UniProtKB-SubCell"/>
</dbReference>
<dbReference type="GO" id="GO:0070365">
    <property type="term" value="P:hepatocyte differentiation"/>
    <property type="evidence" value="ECO:0007669"/>
    <property type="project" value="UniProtKB-ARBA"/>
</dbReference>
<dbReference type="GO" id="GO:0000978">
    <property type="term" value="F:RNA polymerase II cis-regulatory region sequence-specific DNA binding"/>
    <property type="evidence" value="ECO:0007669"/>
    <property type="project" value="TreeGrafter"/>
</dbReference>
<dbReference type="GO" id="GO:0031016">
    <property type="term" value="P:pancreas development"/>
    <property type="evidence" value="ECO:0007669"/>
    <property type="project" value="UniProtKB-ARBA"/>
</dbReference>
<dbReference type="FunFam" id="1.10.10.500:FF:000001">
    <property type="entry name" value="Prospero homeobox protein 1"/>
    <property type="match status" value="1"/>
</dbReference>
<keyword evidence="2" id="KW-0805">Transcription regulation</keyword>
<dbReference type="GeneID" id="105909403"/>
<dbReference type="GO" id="GO:0060042">
    <property type="term" value="P:retina morphogenesis in camera-type eye"/>
    <property type="evidence" value="ECO:0007669"/>
    <property type="project" value="UniProtKB-ARBA"/>
</dbReference>
<evidence type="ECO:0000256" key="4">
    <source>
        <dbReference type="ARBA" id="ARBA00023155"/>
    </source>
</evidence>
<protein>
    <submittedName>
        <fullName evidence="10">Prospero homeobox protein 1-like</fullName>
    </submittedName>
</protein>
<keyword evidence="6" id="KW-0539">Nucleus</keyword>
<feature type="region of interest" description="Disordered" evidence="7">
    <location>
        <begin position="78"/>
        <end position="115"/>
    </location>
</feature>
<dbReference type="InterPro" id="IPR009057">
    <property type="entry name" value="Homeodomain-like_sf"/>
</dbReference>
<feature type="compositionally biased region" description="Polar residues" evidence="7">
    <location>
        <begin position="167"/>
        <end position="184"/>
    </location>
</feature>
<evidence type="ECO:0000256" key="2">
    <source>
        <dbReference type="ARBA" id="ARBA00023015"/>
    </source>
</evidence>
<evidence type="ECO:0000256" key="3">
    <source>
        <dbReference type="ARBA" id="ARBA00023125"/>
    </source>
</evidence>
<feature type="compositionally biased region" description="Polar residues" evidence="7">
    <location>
        <begin position="378"/>
        <end position="390"/>
    </location>
</feature>
<gene>
    <name evidence="10" type="primary">LOC105909403</name>
</gene>
<proteinExistence type="predicted"/>
<keyword evidence="3" id="KW-0238">DNA-binding</keyword>
<keyword evidence="9" id="KW-1185">Reference proteome</keyword>
<dbReference type="PANTHER" id="PTHR12198:SF9">
    <property type="entry name" value="PROSPERO HOMEOBOX PROTEIN 2"/>
    <property type="match status" value="1"/>
</dbReference>
<dbReference type="SUPFAM" id="SSF46689">
    <property type="entry name" value="Homeodomain-like"/>
    <property type="match status" value="1"/>
</dbReference>
<organism evidence="9 10">
    <name type="scientific">Clupea harengus</name>
    <name type="common">Atlantic herring</name>
    <dbReference type="NCBI Taxonomy" id="7950"/>
    <lineage>
        <taxon>Eukaryota</taxon>
        <taxon>Metazoa</taxon>
        <taxon>Chordata</taxon>
        <taxon>Craniata</taxon>
        <taxon>Vertebrata</taxon>
        <taxon>Euteleostomi</taxon>
        <taxon>Actinopterygii</taxon>
        <taxon>Neopterygii</taxon>
        <taxon>Teleostei</taxon>
        <taxon>Clupei</taxon>
        <taxon>Clupeiformes</taxon>
        <taxon>Clupeoidei</taxon>
        <taxon>Clupeidae</taxon>
        <taxon>Clupea</taxon>
    </lineage>
</organism>
<dbReference type="OrthoDB" id="10038576at2759"/>
<dbReference type="GO" id="GO:0048646">
    <property type="term" value="P:anatomical structure formation involved in morphogenesis"/>
    <property type="evidence" value="ECO:0007669"/>
    <property type="project" value="UniProtKB-ARBA"/>
</dbReference>
<dbReference type="Gene3D" id="1.10.10.500">
    <property type="entry name" value="Homeo-prospero domain"/>
    <property type="match status" value="1"/>
</dbReference>
<feature type="compositionally biased region" description="Basic and acidic residues" evidence="7">
    <location>
        <begin position="150"/>
        <end position="159"/>
    </location>
</feature>
<dbReference type="GO" id="GO:0005737">
    <property type="term" value="C:cytoplasm"/>
    <property type="evidence" value="ECO:0007669"/>
    <property type="project" value="UniProtKB-ARBA"/>
</dbReference>
<dbReference type="Pfam" id="PF05044">
    <property type="entry name" value="HPD"/>
    <property type="match status" value="1"/>
</dbReference>
<reference evidence="10" key="1">
    <citation type="submission" date="2025-08" db="UniProtKB">
        <authorList>
            <consortium name="RefSeq"/>
        </authorList>
    </citation>
    <scope>IDENTIFICATION</scope>
</reference>
<dbReference type="InterPro" id="IPR037131">
    <property type="entry name" value="Homeo_prospero_dom_sf"/>
</dbReference>
<feature type="domain" description="Prospero" evidence="8">
    <location>
        <begin position="553"/>
        <end position="707"/>
    </location>
</feature>
<evidence type="ECO:0000313" key="9">
    <source>
        <dbReference type="Proteomes" id="UP000515152"/>
    </source>
</evidence>
<dbReference type="InterPro" id="IPR023082">
    <property type="entry name" value="Homeo_prospero_dom"/>
</dbReference>
<evidence type="ECO:0000256" key="6">
    <source>
        <dbReference type="ARBA" id="ARBA00023242"/>
    </source>
</evidence>
<name>A0A6P8GN09_CLUHA</name>
<accession>A0A6P8GN09</accession>
<evidence type="ECO:0000256" key="7">
    <source>
        <dbReference type="SAM" id="MobiDB-lite"/>
    </source>
</evidence>
<dbReference type="GO" id="GO:0048598">
    <property type="term" value="P:embryonic morphogenesis"/>
    <property type="evidence" value="ECO:0007669"/>
    <property type="project" value="UniProtKB-ARBA"/>
</dbReference>
<dbReference type="GO" id="GO:0070309">
    <property type="term" value="P:lens fiber cell morphogenesis"/>
    <property type="evidence" value="ECO:0007669"/>
    <property type="project" value="UniProtKB-ARBA"/>
</dbReference>
<comment type="subcellular location">
    <subcellularLocation>
        <location evidence="1">Nucleus</location>
    </subcellularLocation>
</comment>
<evidence type="ECO:0000256" key="5">
    <source>
        <dbReference type="ARBA" id="ARBA00023163"/>
    </source>
</evidence>
<dbReference type="RefSeq" id="XP_031436817.1">
    <property type="nucleotide sequence ID" value="XM_031580957.1"/>
</dbReference>
<dbReference type="KEGG" id="char:105909403"/>
<dbReference type="Proteomes" id="UP000515152">
    <property type="component" value="Chromosome 14"/>
</dbReference>
<feature type="region of interest" description="Disordered" evidence="7">
    <location>
        <begin position="129"/>
        <end position="201"/>
    </location>
</feature>
<sequence length="707" mass="79858">MNLSLPDQSMRSPGEACLKEDKSELLVSCCHRNMFEEPLTAYPNSSIISHLLRKTIHNKRAVNGNMFYLPTPTTLSGLEDQSVMGSKDSMDYSDPLEHHPPHGTSGEMERPLSDHLQAKRARVENIIRGMAGSPNSRLQGDEDMGDPESEQERKEILKENKRKQKLPQHQENSPNNGRPTSMAGSVSSVSTSKNQECHKLKQQLQSMQKLLQQLQEKFFQVYNQNDSENSRTEDGDGDIVHAEQSNSLTQTKGASETTQFPCAINGREGCENRPDWMAGGQKEKAMTDVNCLGNKEDGRNLRETLKYELSRAVNESIDTVFQKLSSTQLNQSSQLSSCHPCTPDRAGSVKRTRMSCSPLEPSETEEPTIKPPRPFQYYKSSTPQSPEQQTEALSLVVRKSPNSQLNSNSQTVKQPYTLHQPPFQFGYTTPMHDSQILEHLLKYGPHGNFGGLTCLPPSLDRASPDSGDLPWESISMRSKVMSSHLGQHSRPGTLGSVSVDGLCLPHVKMECRDLQSMAERSSYISLSISFARAQDQGCYSPNSFCSLNFEHIQEGLTPNHLKKAKLMFFYTRYPSSNVLKTYFPDVKFNRCITSQLIKWFSNFREFYYIQMEKFARQAIVDGMNEVKGLSVTRDCELFRALNMHYNKANDFQVPERFLEVSEITLQEFFTAILLAKDSDPSWKKAIYKVICKLDSDVPEEFKSSTCL</sequence>
<keyword evidence="5" id="KW-0804">Transcription</keyword>
<dbReference type="PANTHER" id="PTHR12198">
    <property type="entry name" value="HOMEOBOX PROTEIN PROSPERO/PROX-1/CEH-26"/>
    <property type="match status" value="1"/>
</dbReference>
<dbReference type="GO" id="GO:0001945">
    <property type="term" value="P:lymph vessel development"/>
    <property type="evidence" value="ECO:0007669"/>
    <property type="project" value="UniProtKB-ARBA"/>
</dbReference>
<dbReference type="GO" id="GO:0035295">
    <property type="term" value="P:tube development"/>
    <property type="evidence" value="ECO:0007669"/>
    <property type="project" value="UniProtKB-ARBA"/>
</dbReference>
<dbReference type="PROSITE" id="PS51818">
    <property type="entry name" value="HOMEO_PROSPERO"/>
    <property type="match status" value="1"/>
</dbReference>
<dbReference type="AlphaFoldDB" id="A0A6P8GN09"/>
<dbReference type="GO" id="GO:0007417">
    <property type="term" value="P:central nervous system development"/>
    <property type="evidence" value="ECO:0007669"/>
    <property type="project" value="UniProtKB-ARBA"/>
</dbReference>
<feature type="region of interest" description="Disordered" evidence="7">
    <location>
        <begin position="333"/>
        <end position="390"/>
    </location>
</feature>
<dbReference type="GO" id="GO:0000981">
    <property type="term" value="F:DNA-binding transcription factor activity, RNA polymerase II-specific"/>
    <property type="evidence" value="ECO:0007669"/>
    <property type="project" value="TreeGrafter"/>
</dbReference>
<evidence type="ECO:0000259" key="8">
    <source>
        <dbReference type="PROSITE" id="PS51818"/>
    </source>
</evidence>
<keyword evidence="4" id="KW-0371">Homeobox</keyword>
<evidence type="ECO:0000256" key="1">
    <source>
        <dbReference type="ARBA" id="ARBA00004123"/>
    </source>
</evidence>
<evidence type="ECO:0000313" key="10">
    <source>
        <dbReference type="RefSeq" id="XP_031436817.1"/>
    </source>
</evidence>
<dbReference type="InterPro" id="IPR039350">
    <property type="entry name" value="Prospero_homeodomain"/>
</dbReference>